<evidence type="ECO:0000256" key="1">
    <source>
        <dbReference type="ARBA" id="ARBA00022729"/>
    </source>
</evidence>
<evidence type="ECO:0000259" key="4">
    <source>
        <dbReference type="Pfam" id="PF05617"/>
    </source>
</evidence>
<protein>
    <recommendedName>
        <fullName evidence="4">Prolamin-like domain-containing protein</fullName>
    </recommendedName>
</protein>
<proteinExistence type="predicted"/>
<organism evidence="5 6">
    <name type="scientific">Corchorus olitorius</name>
    <dbReference type="NCBI Taxonomy" id="93759"/>
    <lineage>
        <taxon>Eukaryota</taxon>
        <taxon>Viridiplantae</taxon>
        <taxon>Streptophyta</taxon>
        <taxon>Embryophyta</taxon>
        <taxon>Tracheophyta</taxon>
        <taxon>Spermatophyta</taxon>
        <taxon>Magnoliopsida</taxon>
        <taxon>eudicotyledons</taxon>
        <taxon>Gunneridae</taxon>
        <taxon>Pentapetalae</taxon>
        <taxon>rosids</taxon>
        <taxon>malvids</taxon>
        <taxon>Malvales</taxon>
        <taxon>Malvaceae</taxon>
        <taxon>Grewioideae</taxon>
        <taxon>Apeibeae</taxon>
        <taxon>Corchorus</taxon>
    </lineage>
</organism>
<feature type="compositionally biased region" description="Low complexity" evidence="2">
    <location>
        <begin position="61"/>
        <end position="70"/>
    </location>
</feature>
<gene>
    <name evidence="5" type="ORF">COLO4_30607</name>
</gene>
<dbReference type="PANTHER" id="PTHR31181">
    <property type="entry name" value="EGG CELL-SECRETED PROTEIN 1.4"/>
    <property type="match status" value="1"/>
</dbReference>
<dbReference type="Pfam" id="PF05617">
    <property type="entry name" value="Prolamin_like"/>
    <property type="match status" value="1"/>
</dbReference>
<dbReference type="GO" id="GO:0009567">
    <property type="term" value="P:double fertilization forming a zygote and endosperm"/>
    <property type="evidence" value="ECO:0007669"/>
    <property type="project" value="TreeGrafter"/>
</dbReference>
<dbReference type="GO" id="GO:0080155">
    <property type="term" value="P:regulation of double fertilization forming a zygote and endosperm"/>
    <property type="evidence" value="ECO:0007669"/>
    <property type="project" value="TreeGrafter"/>
</dbReference>
<dbReference type="GO" id="GO:2000008">
    <property type="term" value="P:regulation of protein localization to cell surface"/>
    <property type="evidence" value="ECO:0007669"/>
    <property type="project" value="TreeGrafter"/>
</dbReference>
<comment type="caution">
    <text evidence="5">The sequence shown here is derived from an EMBL/GenBank/DDBJ whole genome shotgun (WGS) entry which is preliminary data.</text>
</comment>
<evidence type="ECO:0000313" key="5">
    <source>
        <dbReference type="EMBL" id="OMO66353.1"/>
    </source>
</evidence>
<evidence type="ECO:0000313" key="6">
    <source>
        <dbReference type="Proteomes" id="UP000187203"/>
    </source>
</evidence>
<dbReference type="AlphaFoldDB" id="A0A1R3H7V0"/>
<dbReference type="EMBL" id="AWUE01020757">
    <property type="protein sequence ID" value="OMO66353.1"/>
    <property type="molecule type" value="Genomic_DNA"/>
</dbReference>
<feature type="signal peptide" evidence="3">
    <location>
        <begin position="1"/>
        <end position="22"/>
    </location>
</feature>
<evidence type="ECO:0000256" key="2">
    <source>
        <dbReference type="SAM" id="MobiDB-lite"/>
    </source>
</evidence>
<reference evidence="6" key="1">
    <citation type="submission" date="2013-09" db="EMBL/GenBank/DDBJ databases">
        <title>Corchorus olitorius genome sequencing.</title>
        <authorList>
            <person name="Alam M."/>
            <person name="Haque M.S."/>
            <person name="Islam M.S."/>
            <person name="Emdad E.M."/>
            <person name="Islam M.M."/>
            <person name="Ahmed B."/>
            <person name="Halim A."/>
            <person name="Hossen Q.M.M."/>
            <person name="Hossain M.Z."/>
            <person name="Ahmed R."/>
            <person name="Khan M.M."/>
            <person name="Islam R."/>
            <person name="Rashid M.M."/>
            <person name="Khan S.A."/>
            <person name="Rahman M.S."/>
            <person name="Alam M."/>
            <person name="Yahiya A.S."/>
            <person name="Khan M.S."/>
            <person name="Azam M.S."/>
            <person name="Haque T."/>
            <person name="Lashkar M.Z.H."/>
            <person name="Akhand A.I."/>
            <person name="Morshed G."/>
            <person name="Roy S."/>
            <person name="Uddin K.S."/>
            <person name="Rabeya T."/>
            <person name="Hossain A.S."/>
            <person name="Chowdhury A."/>
            <person name="Snigdha A.R."/>
            <person name="Mortoza M.S."/>
            <person name="Matin S.A."/>
            <person name="Hoque S.M.E."/>
            <person name="Islam M.K."/>
            <person name="Roy D.K."/>
            <person name="Haider R."/>
            <person name="Moosa M.M."/>
            <person name="Elias S.M."/>
            <person name="Hasan A.M."/>
            <person name="Jahan S."/>
            <person name="Shafiuddin M."/>
            <person name="Mahmood N."/>
            <person name="Shommy N.S."/>
        </authorList>
    </citation>
    <scope>NUCLEOTIDE SEQUENCE [LARGE SCALE GENOMIC DNA]</scope>
    <source>
        <strain evidence="6">cv. O-4</strain>
    </source>
</reference>
<keyword evidence="1 3" id="KW-0732">Signal</keyword>
<keyword evidence="6" id="KW-1185">Reference proteome</keyword>
<feature type="region of interest" description="Disordered" evidence="2">
    <location>
        <begin position="52"/>
        <end position="78"/>
    </location>
</feature>
<evidence type="ECO:0000256" key="3">
    <source>
        <dbReference type="SAM" id="SignalP"/>
    </source>
</evidence>
<dbReference type="PANTHER" id="PTHR31181:SF67">
    <property type="entry name" value="PROLAMIN-LIKE PROTEIN (DUF1278)"/>
    <property type="match status" value="1"/>
</dbReference>
<feature type="domain" description="Prolamin-like" evidence="4">
    <location>
        <begin position="79"/>
        <end position="138"/>
    </location>
</feature>
<name>A0A1R3H7V0_9ROSI</name>
<feature type="chain" id="PRO_5012187395" description="Prolamin-like domain-containing protein" evidence="3">
    <location>
        <begin position="23"/>
        <end position="147"/>
    </location>
</feature>
<sequence>MRTFSVWLLIFFVCSTLWATQGIPQYNQPEQPAWKCPSHILNVILPPTPPRCPLYPPATTSPPSATPSSPENEDDNGPCDSYLQDIEDCIGDLFQAFWTANLNINPAACCKAINEMSRDCVDGVIPSSYLSYFDFLKGLCSAHLHFA</sequence>
<dbReference type="Proteomes" id="UP000187203">
    <property type="component" value="Unassembled WGS sequence"/>
</dbReference>
<dbReference type="InterPro" id="IPR008502">
    <property type="entry name" value="Prolamin-like"/>
</dbReference>
<dbReference type="GO" id="GO:0005576">
    <property type="term" value="C:extracellular region"/>
    <property type="evidence" value="ECO:0007669"/>
    <property type="project" value="TreeGrafter"/>
</dbReference>
<accession>A0A1R3H7V0</accession>
<dbReference type="GO" id="GO:0031982">
    <property type="term" value="C:vesicle"/>
    <property type="evidence" value="ECO:0007669"/>
    <property type="project" value="TreeGrafter"/>
</dbReference>